<dbReference type="Proteomes" id="UP000228593">
    <property type="component" value="Unassembled WGS sequence"/>
</dbReference>
<accession>A0A2G8SXI0</accession>
<organism evidence="1 2">
    <name type="scientific">Massilia psychrophila</name>
    <dbReference type="NCBI Taxonomy" id="1603353"/>
    <lineage>
        <taxon>Bacteria</taxon>
        <taxon>Pseudomonadati</taxon>
        <taxon>Pseudomonadota</taxon>
        <taxon>Betaproteobacteria</taxon>
        <taxon>Burkholderiales</taxon>
        <taxon>Oxalobacteraceae</taxon>
        <taxon>Telluria group</taxon>
        <taxon>Massilia</taxon>
    </lineage>
</organism>
<comment type="caution">
    <text evidence="1">The sequence shown here is derived from an EMBL/GenBank/DDBJ whole genome shotgun (WGS) entry which is preliminary data.</text>
</comment>
<evidence type="ECO:0000313" key="2">
    <source>
        <dbReference type="Proteomes" id="UP000228593"/>
    </source>
</evidence>
<dbReference type="AlphaFoldDB" id="A0A2G8SXI0"/>
<gene>
    <name evidence="1" type="ORF">CR103_18065</name>
</gene>
<protein>
    <submittedName>
        <fullName evidence="1">Uncharacterized protein</fullName>
    </submittedName>
</protein>
<reference evidence="1 2" key="1">
    <citation type="submission" date="2017-10" db="EMBL/GenBank/DDBJ databases">
        <title>Massilia psychrophilum sp. nov., a novel purple-pigmented bacterium isolated from Tianshan glacier, Xinjiang Municipality, China.</title>
        <authorList>
            <person name="Wang H."/>
        </authorList>
    </citation>
    <scope>NUCLEOTIDE SEQUENCE [LARGE SCALE GENOMIC DNA]</scope>
    <source>
        <strain evidence="1 2">JCM 30813</strain>
    </source>
</reference>
<sequence>MVAHANDFPTTDRVEYVLECMAAQPGKQEYLYKCSCTIDRIAQQVGYSEYVEISTALRHQGLRGPGGAAFRDPESVQAMANKYKALQAKARSACDIK</sequence>
<proteinExistence type="predicted"/>
<dbReference type="OrthoDB" id="8563102at2"/>
<keyword evidence="2" id="KW-1185">Reference proteome</keyword>
<dbReference type="EMBL" id="PDOB01000036">
    <property type="protein sequence ID" value="PIL38461.1"/>
    <property type="molecule type" value="Genomic_DNA"/>
</dbReference>
<evidence type="ECO:0000313" key="1">
    <source>
        <dbReference type="EMBL" id="PIL38461.1"/>
    </source>
</evidence>
<name>A0A2G8SXI0_9BURK</name>